<evidence type="ECO:0000313" key="2">
    <source>
        <dbReference type="EnsemblMetazoa" id="MDOA009453-PB"/>
    </source>
</evidence>
<gene>
    <name evidence="2" type="primary">101890055</name>
</gene>
<proteinExistence type="predicted"/>
<dbReference type="EnsemblMetazoa" id="MDOA009453-RB">
    <property type="protein sequence ID" value="MDOA009453-PB"/>
    <property type="gene ID" value="MDOA009453"/>
</dbReference>
<reference evidence="2" key="1">
    <citation type="submission" date="2020-05" db="UniProtKB">
        <authorList>
            <consortium name="EnsemblMetazoa"/>
        </authorList>
    </citation>
    <scope>IDENTIFICATION</scope>
    <source>
        <strain evidence="2">Aabys</strain>
    </source>
</reference>
<dbReference type="AlphaFoldDB" id="A0A1I8MXL2"/>
<feature type="compositionally biased region" description="Polar residues" evidence="1">
    <location>
        <begin position="64"/>
        <end position="78"/>
    </location>
</feature>
<feature type="region of interest" description="Disordered" evidence="1">
    <location>
        <begin position="113"/>
        <end position="156"/>
    </location>
</feature>
<name>A0A1I8MXL2_MUSDO</name>
<feature type="region of interest" description="Disordered" evidence="1">
    <location>
        <begin position="6"/>
        <end position="84"/>
    </location>
</feature>
<dbReference type="VEuPathDB" id="VectorBase:MDOA009453"/>
<protein>
    <submittedName>
        <fullName evidence="2">Uncharacterized protein</fullName>
    </submittedName>
</protein>
<feature type="compositionally biased region" description="Polar residues" evidence="1">
    <location>
        <begin position="145"/>
        <end position="156"/>
    </location>
</feature>
<dbReference type="STRING" id="7370.A0A1I8MXL2"/>
<evidence type="ECO:0000256" key="1">
    <source>
        <dbReference type="SAM" id="MobiDB-lite"/>
    </source>
</evidence>
<accession>A0A1I8MXL2</accession>
<organism evidence="2">
    <name type="scientific">Musca domestica</name>
    <name type="common">House fly</name>
    <dbReference type="NCBI Taxonomy" id="7370"/>
    <lineage>
        <taxon>Eukaryota</taxon>
        <taxon>Metazoa</taxon>
        <taxon>Ecdysozoa</taxon>
        <taxon>Arthropoda</taxon>
        <taxon>Hexapoda</taxon>
        <taxon>Insecta</taxon>
        <taxon>Pterygota</taxon>
        <taxon>Neoptera</taxon>
        <taxon>Endopterygota</taxon>
        <taxon>Diptera</taxon>
        <taxon>Brachycera</taxon>
        <taxon>Muscomorpha</taxon>
        <taxon>Muscoidea</taxon>
        <taxon>Muscidae</taxon>
        <taxon>Musca</taxon>
    </lineage>
</organism>
<dbReference type="VEuPathDB" id="VectorBase:MDOMA2_003496"/>
<feature type="compositionally biased region" description="Basic residues" evidence="1">
    <location>
        <begin position="8"/>
        <end position="22"/>
    </location>
</feature>
<sequence length="156" mass="18011">MYLIFKDHHQHQHQQQHHHHHHDRYDKYNSSINPGPTTIHIPLKVDSSETSSTSAHQQQQQQQAKSTNVPQEVQSIWQQLHEDGSSTEQLIIPINFKVRQVNGSHNKQSLTTMNEEEENLNTPGKQIFDNSSKNEPFHVKDTSNDAETNKNLITPV</sequence>
<dbReference type="eggNOG" id="KOG1172">
    <property type="taxonomic scope" value="Eukaryota"/>
</dbReference>